<feature type="transmembrane region" description="Helical" evidence="14">
    <location>
        <begin position="70"/>
        <end position="88"/>
    </location>
</feature>
<sequence>MRGATKIATIKKVSVYIHWTFLLLPVWIVMVYTQYGASLSELSWAFAFLLAVFVCILLHELGHALVAARFGIHSKSILLLPMGGIASLEKLPDNSRQELAISAAGPLVNLLIAAILLVFVKDKYGFWQTDEQLSIAEKEYFLVNLYVANIWLVVFNLIPAFPLDGGRMLRALLGFKLNYIHATGTVAVISKIIAIGCLIAGVAFFNIPLLALGIFIMYAAGMEEHYLKLKALVKGIKLKEVLMHDYNSLQCNSPIKDAANILMNNHTRYFIVLDNGAPKGTINRMDIITAMAEKKYDLPVGSFMKENLSCLDGEKEVSSVLDKLAGNGERIYPVMENSRFSGVINFTHIIEYLLLNKASSIEYDKIKSLSGLV</sequence>
<dbReference type="Gene3D" id="3.10.580.10">
    <property type="entry name" value="CBS-domain"/>
    <property type="match status" value="1"/>
</dbReference>
<dbReference type="KEGG" id="fln:FLA_2884"/>
<evidence type="ECO:0000256" key="5">
    <source>
        <dbReference type="ARBA" id="ARBA00022692"/>
    </source>
</evidence>
<dbReference type="InterPro" id="IPR016483">
    <property type="entry name" value="UCP006404_Pept_M50_CBS"/>
</dbReference>
<feature type="transmembrane region" description="Helical" evidence="14">
    <location>
        <begin position="100"/>
        <end position="120"/>
    </location>
</feature>
<comment type="cofactor">
    <cofactor evidence="14 16">
        <name>Zn(2+)</name>
        <dbReference type="ChEBI" id="CHEBI:29105"/>
    </cofactor>
    <text evidence="14 16">Binds 1 zinc ion per subunit.</text>
</comment>
<dbReference type="GO" id="GO:0008237">
    <property type="term" value="F:metallopeptidase activity"/>
    <property type="evidence" value="ECO:0007669"/>
    <property type="project" value="UniProtKB-UniRule"/>
</dbReference>
<dbReference type="PIRSF" id="PIRSF006404">
    <property type="entry name" value="UCP006404_Pept_M50_CBS"/>
    <property type="match status" value="1"/>
</dbReference>
<evidence type="ECO:0000256" key="12">
    <source>
        <dbReference type="ARBA" id="ARBA00023122"/>
    </source>
</evidence>
<keyword evidence="9 14" id="KW-0862">Zinc</keyword>
<keyword evidence="3 14" id="KW-1003">Cell membrane</keyword>
<dbReference type="InterPro" id="IPR000644">
    <property type="entry name" value="CBS_dom"/>
</dbReference>
<dbReference type="InterPro" id="IPR046342">
    <property type="entry name" value="CBS_dom_sf"/>
</dbReference>
<reference evidence="20" key="1">
    <citation type="submission" date="2017-01" db="EMBL/GenBank/DDBJ databases">
        <authorList>
            <person name="Varghese N."/>
            <person name="Submissions S."/>
        </authorList>
    </citation>
    <scope>NUCLEOTIDE SEQUENCE [LARGE SCALE GENOMIC DNA]</scope>
    <source>
        <strain evidence="20">DSM 21054</strain>
    </source>
</reference>
<evidence type="ECO:0000256" key="3">
    <source>
        <dbReference type="ARBA" id="ARBA00022475"/>
    </source>
</evidence>
<dbReference type="SUPFAM" id="SSF54631">
    <property type="entry name" value="CBS-domain pair"/>
    <property type="match status" value="1"/>
</dbReference>
<feature type="active site" evidence="15">
    <location>
        <position position="60"/>
    </location>
</feature>
<dbReference type="Pfam" id="PF00571">
    <property type="entry name" value="CBS"/>
    <property type="match status" value="1"/>
</dbReference>
<evidence type="ECO:0000256" key="7">
    <source>
        <dbReference type="ARBA" id="ARBA00022737"/>
    </source>
</evidence>
<dbReference type="GO" id="GO:0046872">
    <property type="term" value="F:metal ion binding"/>
    <property type="evidence" value="ECO:0007669"/>
    <property type="project" value="UniProtKB-UniRule"/>
</dbReference>
<name>A0A173MGW4_9BACT</name>
<evidence type="ECO:0000256" key="2">
    <source>
        <dbReference type="ARBA" id="ARBA00007931"/>
    </source>
</evidence>
<dbReference type="Pfam" id="PF02163">
    <property type="entry name" value="Peptidase_M50"/>
    <property type="match status" value="1"/>
</dbReference>
<feature type="binding site" evidence="16">
    <location>
        <position position="63"/>
    </location>
    <ligand>
        <name>Zn(2+)</name>
        <dbReference type="ChEBI" id="CHEBI:29105"/>
        <note>catalytic</note>
    </ligand>
</feature>
<keyword evidence="20" id="KW-1185">Reference proteome</keyword>
<keyword evidence="4 14" id="KW-0645">Protease</keyword>
<evidence type="ECO:0000256" key="9">
    <source>
        <dbReference type="ARBA" id="ARBA00022833"/>
    </source>
</evidence>
<feature type="binding site" evidence="16">
    <location>
        <position position="164"/>
    </location>
    <ligand>
        <name>Zn(2+)</name>
        <dbReference type="ChEBI" id="CHEBI:29105"/>
        <note>catalytic</note>
    </ligand>
</feature>
<feature type="transmembrane region" description="Helical" evidence="14">
    <location>
        <begin position="141"/>
        <end position="161"/>
    </location>
</feature>
<evidence type="ECO:0000256" key="1">
    <source>
        <dbReference type="ARBA" id="ARBA00004651"/>
    </source>
</evidence>
<evidence type="ECO:0000256" key="11">
    <source>
        <dbReference type="ARBA" id="ARBA00023049"/>
    </source>
</evidence>
<dbReference type="STRING" id="477680.SAMN05421788_102502"/>
<keyword evidence="6 14" id="KW-0479">Metal-binding</keyword>
<evidence type="ECO:0000256" key="13">
    <source>
        <dbReference type="ARBA" id="ARBA00023136"/>
    </source>
</evidence>
<evidence type="ECO:0000259" key="18">
    <source>
        <dbReference type="PROSITE" id="PS51371"/>
    </source>
</evidence>
<keyword evidence="13 14" id="KW-0472">Membrane</keyword>
<dbReference type="OrthoDB" id="9800627at2"/>
<evidence type="ECO:0000256" key="14">
    <source>
        <dbReference type="PIRNR" id="PIRNR006404"/>
    </source>
</evidence>
<evidence type="ECO:0000256" key="16">
    <source>
        <dbReference type="PIRSR" id="PIRSR006404-2"/>
    </source>
</evidence>
<keyword evidence="7" id="KW-0677">Repeat</keyword>
<proteinExistence type="inferred from homology"/>
<feature type="binding site" evidence="16">
    <location>
        <position position="59"/>
    </location>
    <ligand>
        <name>Zn(2+)</name>
        <dbReference type="ChEBI" id="CHEBI:29105"/>
        <note>catalytic</note>
    </ligand>
</feature>
<dbReference type="AlphaFoldDB" id="A0A173MGW4"/>
<organism evidence="19 20">
    <name type="scientific">Filimonas lacunae</name>
    <dbReference type="NCBI Taxonomy" id="477680"/>
    <lineage>
        <taxon>Bacteria</taxon>
        <taxon>Pseudomonadati</taxon>
        <taxon>Bacteroidota</taxon>
        <taxon>Chitinophagia</taxon>
        <taxon>Chitinophagales</taxon>
        <taxon>Chitinophagaceae</taxon>
        <taxon>Filimonas</taxon>
    </lineage>
</organism>
<evidence type="ECO:0000256" key="15">
    <source>
        <dbReference type="PIRSR" id="PIRSR006404-1"/>
    </source>
</evidence>
<evidence type="ECO:0000256" key="10">
    <source>
        <dbReference type="ARBA" id="ARBA00022989"/>
    </source>
</evidence>
<dbReference type="RefSeq" id="WP_084206167.1">
    <property type="nucleotide sequence ID" value="NZ_AP017422.1"/>
</dbReference>
<dbReference type="PROSITE" id="PS51371">
    <property type="entry name" value="CBS"/>
    <property type="match status" value="1"/>
</dbReference>
<feature type="domain" description="CBS" evidence="18">
    <location>
        <begin position="242"/>
        <end position="298"/>
    </location>
</feature>
<comment type="subcellular location">
    <subcellularLocation>
        <location evidence="1 14">Cell membrane</location>
        <topology evidence="1 14">Multi-pass membrane protein</topology>
    </subcellularLocation>
</comment>
<evidence type="ECO:0000256" key="8">
    <source>
        <dbReference type="ARBA" id="ARBA00022801"/>
    </source>
</evidence>
<feature type="transmembrane region" description="Helical" evidence="14">
    <location>
        <begin position="41"/>
        <end position="58"/>
    </location>
</feature>
<feature type="transmembrane region" description="Helical" evidence="14">
    <location>
        <begin position="192"/>
        <end position="220"/>
    </location>
</feature>
<dbReference type="Proteomes" id="UP000186917">
    <property type="component" value="Unassembled WGS sequence"/>
</dbReference>
<dbReference type="CDD" id="cd02205">
    <property type="entry name" value="CBS_pair_SF"/>
    <property type="match status" value="1"/>
</dbReference>
<evidence type="ECO:0000313" key="19">
    <source>
        <dbReference type="EMBL" id="SIS98675.1"/>
    </source>
</evidence>
<dbReference type="PANTHER" id="PTHR39188:SF3">
    <property type="entry name" value="STAGE IV SPORULATION PROTEIN FB"/>
    <property type="match status" value="1"/>
</dbReference>
<keyword evidence="5 14" id="KW-0812">Transmembrane</keyword>
<evidence type="ECO:0000256" key="17">
    <source>
        <dbReference type="PROSITE-ProRule" id="PRU00703"/>
    </source>
</evidence>
<dbReference type="CDD" id="cd06161">
    <property type="entry name" value="S2P-M50_SpoIVFB"/>
    <property type="match status" value="1"/>
</dbReference>
<dbReference type="EMBL" id="FTOR01000002">
    <property type="protein sequence ID" value="SIS98675.1"/>
    <property type="molecule type" value="Genomic_DNA"/>
</dbReference>
<dbReference type="PANTHER" id="PTHR39188">
    <property type="entry name" value="MEMBRANE-ASSOCIATED ZINC METALLOPROTEASE M50B"/>
    <property type="match status" value="1"/>
</dbReference>
<evidence type="ECO:0000256" key="4">
    <source>
        <dbReference type="ARBA" id="ARBA00022670"/>
    </source>
</evidence>
<dbReference type="InterPro" id="IPR008915">
    <property type="entry name" value="Peptidase_M50"/>
</dbReference>
<dbReference type="GO" id="GO:0005886">
    <property type="term" value="C:plasma membrane"/>
    <property type="evidence" value="ECO:0007669"/>
    <property type="project" value="UniProtKB-SubCell"/>
</dbReference>
<evidence type="ECO:0000256" key="6">
    <source>
        <dbReference type="ARBA" id="ARBA00022723"/>
    </source>
</evidence>
<evidence type="ECO:0000313" key="20">
    <source>
        <dbReference type="Proteomes" id="UP000186917"/>
    </source>
</evidence>
<keyword evidence="10 14" id="KW-1133">Transmembrane helix</keyword>
<keyword evidence="8 14" id="KW-0378">Hydrolase</keyword>
<keyword evidence="12 17" id="KW-0129">CBS domain</keyword>
<dbReference type="GO" id="GO:0006508">
    <property type="term" value="P:proteolysis"/>
    <property type="evidence" value="ECO:0007669"/>
    <property type="project" value="UniProtKB-KW"/>
</dbReference>
<comment type="similarity">
    <text evidence="2 14">Belongs to the peptidase M50B family.</text>
</comment>
<accession>A0A173MGW4</accession>
<protein>
    <recommendedName>
        <fullName evidence="14">Zinc metalloprotease</fullName>
    </recommendedName>
</protein>
<gene>
    <name evidence="19" type="ORF">SAMN05421788_102502</name>
</gene>
<keyword evidence="11 14" id="KW-0482">Metalloprotease</keyword>
<feature type="transmembrane region" description="Helical" evidence="14">
    <location>
        <begin position="16"/>
        <end position="35"/>
    </location>
</feature>